<evidence type="ECO:0000256" key="6">
    <source>
        <dbReference type="ARBA" id="ARBA00023136"/>
    </source>
</evidence>
<feature type="transmembrane region" description="Helical" evidence="7">
    <location>
        <begin position="172"/>
        <end position="190"/>
    </location>
</feature>
<keyword evidence="5 7" id="KW-1133">Transmembrane helix</keyword>
<dbReference type="PANTHER" id="PTHR43341">
    <property type="entry name" value="AMINO ACID PERMEASE"/>
    <property type="match status" value="1"/>
</dbReference>
<comment type="subcellular location">
    <subcellularLocation>
        <location evidence="1">Membrane</location>
        <topology evidence="1">Multi-pass membrane protein</topology>
    </subcellularLocation>
</comment>
<name>A0A1F5L1R2_PENAI</name>
<keyword evidence="3 7" id="KW-0812">Transmembrane</keyword>
<accession>A0A1F5L1R2</accession>
<keyword evidence="4" id="KW-0029">Amino-acid transport</keyword>
<dbReference type="RefSeq" id="XP_022482627.1">
    <property type="nucleotide sequence ID" value="XM_022637514.1"/>
</dbReference>
<keyword evidence="2" id="KW-0813">Transport</keyword>
<sequence>MDSVNLYSEQNSSDCKESTGDKQLASAFYDADKEVGTTTYLKASKDLKRRLNARHLSMIALGGALGTGRIIGTGSGVARAGPAAILITYTLVGLVVYLVLAALGEVATGLPMASGFSGHQLISANSKPTSAAASPFVVAIQLAGIKILPGVFNACVLIFVLSAANTRTNKNVVPITALLLSSLFGCLGFLNVTTSSATVFNYFVNLVTVFGILTWISLLVIHIFFVRARRAQGVSNTDLVYTAPLGLYGTYFALFVCIIIAIFKNFSVFVKSSAVGGTYGNFDSKNFIVGYLGIPIYLSMFVGYKIMHKTKFRKAMTTDLYAGMDEVNNEENEFLEKQKVKNEEREAKSGIWYRLIAWMF</sequence>
<dbReference type="AlphaFoldDB" id="A0A1F5L1R2"/>
<evidence type="ECO:0000313" key="10">
    <source>
        <dbReference type="Proteomes" id="UP000177622"/>
    </source>
</evidence>
<dbReference type="Proteomes" id="UP000177622">
    <property type="component" value="Unassembled WGS sequence"/>
</dbReference>
<feature type="transmembrane region" description="Helical" evidence="7">
    <location>
        <begin position="202"/>
        <end position="225"/>
    </location>
</feature>
<dbReference type="Gene3D" id="1.20.1740.10">
    <property type="entry name" value="Amino acid/polyamine transporter I"/>
    <property type="match status" value="2"/>
</dbReference>
<dbReference type="PANTHER" id="PTHR43341:SF9">
    <property type="entry name" value="DICARBOXYLIC AMINO ACID PERMEASE"/>
    <property type="match status" value="1"/>
</dbReference>
<feature type="domain" description="Amino acid permease/ SLC12A" evidence="8">
    <location>
        <begin position="55"/>
        <end position="117"/>
    </location>
</feature>
<evidence type="ECO:0000256" key="1">
    <source>
        <dbReference type="ARBA" id="ARBA00004141"/>
    </source>
</evidence>
<evidence type="ECO:0000256" key="2">
    <source>
        <dbReference type="ARBA" id="ARBA00022448"/>
    </source>
</evidence>
<keyword evidence="6 7" id="KW-0472">Membrane</keyword>
<dbReference type="InterPro" id="IPR004840">
    <property type="entry name" value="Amino_acid_permease_CS"/>
</dbReference>
<evidence type="ECO:0000256" key="4">
    <source>
        <dbReference type="ARBA" id="ARBA00022970"/>
    </source>
</evidence>
<comment type="caution">
    <text evidence="9">The sequence shown here is derived from an EMBL/GenBank/DDBJ whole genome shotgun (WGS) entry which is preliminary data.</text>
</comment>
<organism evidence="9 10">
    <name type="scientific">Penicillium arizonense</name>
    <dbReference type="NCBI Taxonomy" id="1835702"/>
    <lineage>
        <taxon>Eukaryota</taxon>
        <taxon>Fungi</taxon>
        <taxon>Dikarya</taxon>
        <taxon>Ascomycota</taxon>
        <taxon>Pezizomycotina</taxon>
        <taxon>Eurotiomycetes</taxon>
        <taxon>Eurotiomycetidae</taxon>
        <taxon>Eurotiales</taxon>
        <taxon>Aspergillaceae</taxon>
        <taxon>Penicillium</taxon>
    </lineage>
</organism>
<feature type="domain" description="Amino acid permease/ SLC12A" evidence="8">
    <location>
        <begin position="167"/>
        <end position="314"/>
    </location>
</feature>
<reference evidence="9 10" key="1">
    <citation type="journal article" date="2016" name="Sci. Rep.">
        <title>Penicillium arizonense, a new, genome sequenced fungal species, reveals a high chemical diversity in secreted metabolites.</title>
        <authorList>
            <person name="Grijseels S."/>
            <person name="Nielsen J.C."/>
            <person name="Randelovic M."/>
            <person name="Nielsen J."/>
            <person name="Nielsen K.F."/>
            <person name="Workman M."/>
            <person name="Frisvad J.C."/>
        </authorList>
    </citation>
    <scope>NUCLEOTIDE SEQUENCE [LARGE SCALE GENOMIC DNA]</scope>
    <source>
        <strain evidence="9 10">CBS 141311</strain>
    </source>
</reference>
<dbReference type="GO" id="GO:0015171">
    <property type="term" value="F:amino acid transmembrane transporter activity"/>
    <property type="evidence" value="ECO:0007669"/>
    <property type="project" value="TreeGrafter"/>
</dbReference>
<dbReference type="OrthoDB" id="3900342at2759"/>
<dbReference type="STRING" id="1835702.A0A1F5L1R2"/>
<evidence type="ECO:0000259" key="8">
    <source>
        <dbReference type="Pfam" id="PF00324"/>
    </source>
</evidence>
<evidence type="ECO:0000313" key="9">
    <source>
        <dbReference type="EMBL" id="OGE47163.1"/>
    </source>
</evidence>
<proteinExistence type="predicted"/>
<dbReference type="InterPro" id="IPR004841">
    <property type="entry name" value="AA-permease/SLC12A_dom"/>
</dbReference>
<evidence type="ECO:0000256" key="7">
    <source>
        <dbReference type="SAM" id="Phobius"/>
    </source>
</evidence>
<dbReference type="Pfam" id="PF00324">
    <property type="entry name" value="AA_permease"/>
    <property type="match status" value="2"/>
</dbReference>
<feature type="transmembrane region" description="Helical" evidence="7">
    <location>
        <begin position="287"/>
        <end position="307"/>
    </location>
</feature>
<dbReference type="EMBL" id="LXJU01000058">
    <property type="protein sequence ID" value="OGE47163.1"/>
    <property type="molecule type" value="Genomic_DNA"/>
</dbReference>
<feature type="transmembrane region" description="Helical" evidence="7">
    <location>
        <begin position="83"/>
        <end position="103"/>
    </location>
</feature>
<feature type="transmembrane region" description="Helical" evidence="7">
    <location>
        <begin position="245"/>
        <end position="267"/>
    </location>
</feature>
<dbReference type="PROSITE" id="PS00218">
    <property type="entry name" value="AMINO_ACID_PERMEASE_1"/>
    <property type="match status" value="1"/>
</dbReference>
<feature type="transmembrane region" description="Helical" evidence="7">
    <location>
        <begin position="136"/>
        <end position="160"/>
    </location>
</feature>
<dbReference type="GO" id="GO:0016020">
    <property type="term" value="C:membrane"/>
    <property type="evidence" value="ECO:0007669"/>
    <property type="project" value="UniProtKB-SubCell"/>
</dbReference>
<protein>
    <recommendedName>
        <fullName evidence="8">Amino acid permease/ SLC12A domain-containing protein</fullName>
    </recommendedName>
</protein>
<evidence type="ECO:0000256" key="5">
    <source>
        <dbReference type="ARBA" id="ARBA00022989"/>
    </source>
</evidence>
<dbReference type="GeneID" id="34582248"/>
<evidence type="ECO:0000256" key="3">
    <source>
        <dbReference type="ARBA" id="ARBA00022692"/>
    </source>
</evidence>
<feature type="transmembrane region" description="Helical" evidence="7">
    <location>
        <begin position="53"/>
        <end position="71"/>
    </location>
</feature>
<keyword evidence="10" id="KW-1185">Reference proteome</keyword>
<gene>
    <name evidence="9" type="ORF">PENARI_c058G02304</name>
</gene>
<dbReference type="InterPro" id="IPR050524">
    <property type="entry name" value="APC_YAT"/>
</dbReference>